<accession>A0A224Y9R6</accession>
<feature type="transmembrane region" description="Helical" evidence="2">
    <location>
        <begin position="38"/>
        <end position="64"/>
    </location>
</feature>
<keyword evidence="2" id="KW-1133">Transmembrane helix</keyword>
<keyword evidence="2" id="KW-0812">Transmembrane</keyword>
<organism evidence="3">
    <name type="scientific">Rhipicephalus zambeziensis</name>
    <dbReference type="NCBI Taxonomy" id="60191"/>
    <lineage>
        <taxon>Eukaryota</taxon>
        <taxon>Metazoa</taxon>
        <taxon>Ecdysozoa</taxon>
        <taxon>Arthropoda</taxon>
        <taxon>Chelicerata</taxon>
        <taxon>Arachnida</taxon>
        <taxon>Acari</taxon>
        <taxon>Parasitiformes</taxon>
        <taxon>Ixodida</taxon>
        <taxon>Ixodoidea</taxon>
        <taxon>Ixodidae</taxon>
        <taxon>Rhipicephalinae</taxon>
        <taxon>Rhipicephalus</taxon>
        <taxon>Rhipicephalus</taxon>
    </lineage>
</organism>
<evidence type="ECO:0000313" key="3">
    <source>
        <dbReference type="EMBL" id="MAA14448.1"/>
    </source>
</evidence>
<keyword evidence="2" id="KW-0472">Membrane</keyword>
<proteinExistence type="predicted"/>
<evidence type="ECO:0000256" key="1">
    <source>
        <dbReference type="SAM" id="MobiDB-lite"/>
    </source>
</evidence>
<feature type="region of interest" description="Disordered" evidence="1">
    <location>
        <begin position="126"/>
        <end position="173"/>
    </location>
</feature>
<dbReference type="AlphaFoldDB" id="A0A224Y9R6"/>
<sequence length="173" mass="18935">MDSLAYATGSVCFVFLLDIANADDDVLKKLRKKYAAPFPLPAIIILTFMIVMFVTSCIVFWTIWYRRRQRVLAMLQPTPCVPSSLSPAPAPGPVVSGMPTYMQPEAHPLIPGASTSLTTLNTHQKDFQEDRSPPYSKNGFYYDHSSTSTPQLPTAPIPPAPSAPPQPPPPYGS</sequence>
<reference evidence="3" key="1">
    <citation type="journal article" date="2017" name="Parasit. Vectors">
        <title>Sialotranscriptomics of Rhipicephalus zambeziensis reveals intricate expression profiles of secretory proteins and suggests tight temporal transcriptional regulation during blood-feeding.</title>
        <authorList>
            <person name="de Castro M.H."/>
            <person name="de Klerk D."/>
            <person name="Pienaar R."/>
            <person name="Rees D.J.G."/>
            <person name="Mans B.J."/>
        </authorList>
    </citation>
    <scope>NUCLEOTIDE SEQUENCE</scope>
    <source>
        <tissue evidence="3">Salivary glands</tissue>
    </source>
</reference>
<feature type="compositionally biased region" description="Pro residues" evidence="1">
    <location>
        <begin position="153"/>
        <end position="173"/>
    </location>
</feature>
<name>A0A224Y9R6_9ACAR</name>
<dbReference type="EMBL" id="GFPF01003302">
    <property type="protein sequence ID" value="MAA14448.1"/>
    <property type="molecule type" value="Transcribed_RNA"/>
</dbReference>
<protein>
    <submittedName>
        <fullName evidence="3">Uncharacterized protein</fullName>
    </submittedName>
</protein>
<evidence type="ECO:0000256" key="2">
    <source>
        <dbReference type="SAM" id="Phobius"/>
    </source>
</evidence>